<proteinExistence type="predicted"/>
<dbReference type="AlphaFoldDB" id="A0A6J8AET2"/>
<dbReference type="EMBL" id="CACVKT020001098">
    <property type="protein sequence ID" value="CAC5365139.1"/>
    <property type="molecule type" value="Genomic_DNA"/>
</dbReference>
<dbReference type="Proteomes" id="UP000507470">
    <property type="component" value="Unassembled WGS sequence"/>
</dbReference>
<keyword evidence="1" id="KW-1133">Transmembrane helix</keyword>
<gene>
    <name evidence="2" type="ORF">MCOR_5944</name>
</gene>
<keyword evidence="1" id="KW-0472">Membrane</keyword>
<protein>
    <submittedName>
        <fullName evidence="2">Uncharacterized protein</fullName>
    </submittedName>
</protein>
<keyword evidence="1" id="KW-0812">Transmembrane</keyword>
<name>A0A6J8AET2_MYTCO</name>
<feature type="transmembrane region" description="Helical" evidence="1">
    <location>
        <begin position="115"/>
        <end position="140"/>
    </location>
</feature>
<accession>A0A6J8AET2</accession>
<evidence type="ECO:0000313" key="3">
    <source>
        <dbReference type="Proteomes" id="UP000507470"/>
    </source>
</evidence>
<organism evidence="2 3">
    <name type="scientific">Mytilus coruscus</name>
    <name type="common">Sea mussel</name>
    <dbReference type="NCBI Taxonomy" id="42192"/>
    <lineage>
        <taxon>Eukaryota</taxon>
        <taxon>Metazoa</taxon>
        <taxon>Spiralia</taxon>
        <taxon>Lophotrochozoa</taxon>
        <taxon>Mollusca</taxon>
        <taxon>Bivalvia</taxon>
        <taxon>Autobranchia</taxon>
        <taxon>Pteriomorphia</taxon>
        <taxon>Mytilida</taxon>
        <taxon>Mytiloidea</taxon>
        <taxon>Mytilidae</taxon>
        <taxon>Mytilinae</taxon>
        <taxon>Mytilus</taxon>
    </lineage>
</organism>
<sequence>MEHNKRCYWCVCKVNSDVDSVFCPVDKHYQSTFCKYWSNITVKDYMVDHQKYVVLPQPFCSFECCLAFIKDNAHDYTFVKSKSLVLDMIQQLSKPADHEPCCASHRALSTAATGIGAIACIPLSSLAVINPLGMMGLTVLSKRIHKKCKKHKDTVQLIRTSKSKIEDAVSKALDDDDISNNEFTGIVTCLGSYCTEKQHLRLPKKNTN</sequence>
<reference evidence="2 3" key="1">
    <citation type="submission" date="2020-06" db="EMBL/GenBank/DDBJ databases">
        <authorList>
            <person name="Li R."/>
            <person name="Bekaert M."/>
        </authorList>
    </citation>
    <scope>NUCLEOTIDE SEQUENCE [LARGE SCALE GENOMIC DNA]</scope>
    <source>
        <strain evidence="3">wild</strain>
    </source>
</reference>
<keyword evidence="3" id="KW-1185">Reference proteome</keyword>
<evidence type="ECO:0000256" key="1">
    <source>
        <dbReference type="SAM" id="Phobius"/>
    </source>
</evidence>
<evidence type="ECO:0000313" key="2">
    <source>
        <dbReference type="EMBL" id="CAC5365139.1"/>
    </source>
</evidence>